<proteinExistence type="predicted"/>
<evidence type="ECO:0000313" key="1">
    <source>
        <dbReference type="EMBL" id="CAG8759698.1"/>
    </source>
</evidence>
<accession>A0A9N9NTK9</accession>
<protein>
    <submittedName>
        <fullName evidence="1">16234_t:CDS:1</fullName>
    </submittedName>
</protein>
<comment type="caution">
    <text evidence="1">The sequence shown here is derived from an EMBL/GenBank/DDBJ whole genome shotgun (WGS) entry which is preliminary data.</text>
</comment>
<dbReference type="EMBL" id="CAJVQA010019560">
    <property type="protein sequence ID" value="CAG8759698.1"/>
    <property type="molecule type" value="Genomic_DNA"/>
</dbReference>
<reference evidence="1" key="1">
    <citation type="submission" date="2021-06" db="EMBL/GenBank/DDBJ databases">
        <authorList>
            <person name="Kallberg Y."/>
            <person name="Tangrot J."/>
            <person name="Rosling A."/>
        </authorList>
    </citation>
    <scope>NUCLEOTIDE SEQUENCE</scope>
    <source>
        <strain evidence="1">FL966</strain>
    </source>
</reference>
<keyword evidence="2" id="KW-1185">Reference proteome</keyword>
<evidence type="ECO:0000313" key="2">
    <source>
        <dbReference type="Proteomes" id="UP000789759"/>
    </source>
</evidence>
<dbReference type="AlphaFoldDB" id="A0A9N9NTK9"/>
<sequence length="63" mass="7308">VSENTLFSQEHNSILTNAKADKFNNEAYKMNKKIVRKPEVHEKANKVIDEKAEIETLIDKVYC</sequence>
<feature type="non-terminal residue" evidence="1">
    <location>
        <position position="1"/>
    </location>
</feature>
<organism evidence="1 2">
    <name type="scientific">Cetraspora pellucida</name>
    <dbReference type="NCBI Taxonomy" id="1433469"/>
    <lineage>
        <taxon>Eukaryota</taxon>
        <taxon>Fungi</taxon>
        <taxon>Fungi incertae sedis</taxon>
        <taxon>Mucoromycota</taxon>
        <taxon>Glomeromycotina</taxon>
        <taxon>Glomeromycetes</taxon>
        <taxon>Diversisporales</taxon>
        <taxon>Gigasporaceae</taxon>
        <taxon>Cetraspora</taxon>
    </lineage>
</organism>
<name>A0A9N9NTK9_9GLOM</name>
<dbReference type="Proteomes" id="UP000789759">
    <property type="component" value="Unassembled WGS sequence"/>
</dbReference>
<gene>
    <name evidence="1" type="ORF">CPELLU_LOCUS15223</name>
</gene>